<evidence type="ECO:0000256" key="7">
    <source>
        <dbReference type="ARBA" id="ARBA00022801"/>
    </source>
</evidence>
<evidence type="ECO:0000256" key="8">
    <source>
        <dbReference type="ARBA" id="ARBA00022833"/>
    </source>
</evidence>
<evidence type="ECO:0000313" key="11">
    <source>
        <dbReference type="Proteomes" id="UP000665020"/>
    </source>
</evidence>
<dbReference type="PANTHER" id="PTHR46986">
    <property type="entry name" value="ENDORIBONUCLEASE YBEY, CHLOROPLASTIC"/>
    <property type="match status" value="1"/>
</dbReference>
<name>A0A8A7K9R1_9FIRM</name>
<dbReference type="SUPFAM" id="SSF55486">
    <property type="entry name" value="Metalloproteases ('zincins'), catalytic domain"/>
    <property type="match status" value="1"/>
</dbReference>
<dbReference type="GO" id="GO:0004521">
    <property type="term" value="F:RNA endonuclease activity"/>
    <property type="evidence" value="ECO:0007669"/>
    <property type="project" value="UniProtKB-UniRule"/>
</dbReference>
<feature type="binding site" evidence="9">
    <location>
        <position position="108"/>
    </location>
    <ligand>
        <name>Zn(2+)</name>
        <dbReference type="ChEBI" id="CHEBI:29105"/>
        <note>catalytic</note>
    </ligand>
</feature>
<dbReference type="Pfam" id="PF02130">
    <property type="entry name" value="YbeY"/>
    <property type="match status" value="1"/>
</dbReference>
<comment type="cofactor">
    <cofactor evidence="9">
        <name>Zn(2+)</name>
        <dbReference type="ChEBI" id="CHEBI:29105"/>
    </cofactor>
    <text evidence="9">Binds 1 zinc ion.</text>
</comment>
<dbReference type="GO" id="GO:0008270">
    <property type="term" value="F:zinc ion binding"/>
    <property type="evidence" value="ECO:0007669"/>
    <property type="project" value="UniProtKB-UniRule"/>
</dbReference>
<dbReference type="RefSeq" id="WP_125989833.1">
    <property type="nucleotide sequence ID" value="NZ_CP046640.1"/>
</dbReference>
<evidence type="ECO:0000256" key="3">
    <source>
        <dbReference type="ARBA" id="ARBA00022552"/>
    </source>
</evidence>
<gene>
    <name evidence="9 10" type="primary">ybeY</name>
    <name evidence="10" type="ORF">GM661_08250</name>
</gene>
<dbReference type="HAMAP" id="MF_00009">
    <property type="entry name" value="Endoribonucl_YbeY"/>
    <property type="match status" value="1"/>
</dbReference>
<feature type="binding site" evidence="9">
    <location>
        <position position="112"/>
    </location>
    <ligand>
        <name>Zn(2+)</name>
        <dbReference type="ChEBI" id="CHEBI:29105"/>
        <note>catalytic</note>
    </ligand>
</feature>
<dbReference type="GO" id="GO:0005737">
    <property type="term" value="C:cytoplasm"/>
    <property type="evidence" value="ECO:0007669"/>
    <property type="project" value="UniProtKB-SubCell"/>
</dbReference>
<keyword evidence="3 9" id="KW-0698">rRNA processing</keyword>
<keyword evidence="2 9" id="KW-0690">Ribosome biogenesis</keyword>
<dbReference type="GO" id="GO:0006364">
    <property type="term" value="P:rRNA processing"/>
    <property type="evidence" value="ECO:0007669"/>
    <property type="project" value="UniProtKB-UniRule"/>
</dbReference>
<dbReference type="EMBL" id="CP046640">
    <property type="protein sequence ID" value="QTL97970.1"/>
    <property type="molecule type" value="Genomic_DNA"/>
</dbReference>
<evidence type="ECO:0000256" key="9">
    <source>
        <dbReference type="HAMAP-Rule" id="MF_00009"/>
    </source>
</evidence>
<comment type="similarity">
    <text evidence="1 9">Belongs to the endoribonuclease YbeY family.</text>
</comment>
<keyword evidence="8 9" id="KW-0862">Zinc</keyword>
<evidence type="ECO:0000256" key="4">
    <source>
        <dbReference type="ARBA" id="ARBA00022722"/>
    </source>
</evidence>
<keyword evidence="9" id="KW-0963">Cytoplasm</keyword>
<dbReference type="Proteomes" id="UP000665020">
    <property type="component" value="Chromosome"/>
</dbReference>
<dbReference type="Gene3D" id="3.40.390.30">
    <property type="entry name" value="Metalloproteases ('zincins'), catalytic domain"/>
    <property type="match status" value="1"/>
</dbReference>
<keyword evidence="4 9" id="KW-0540">Nuclease</keyword>
<feature type="binding site" evidence="9">
    <location>
        <position position="118"/>
    </location>
    <ligand>
        <name>Zn(2+)</name>
        <dbReference type="ChEBI" id="CHEBI:29105"/>
        <note>catalytic</note>
    </ligand>
</feature>
<dbReference type="AlphaFoldDB" id="A0A8A7K9R1"/>
<sequence>MIRIEINNKQDLVELDNNIYKLFQEIAERTSQIEGYNQGEISFALVDNKIIRELNKKYRNNDQATDVLSFPMDEEIWGDIIISTERAAAQAKEYGHSLKRELGYLAVHGIMHLLGYDHKTPGEKAEMRYKEERVLSELNLQR</sequence>
<comment type="function">
    <text evidence="9">Single strand-specific metallo-endoribonuclease involved in late-stage 70S ribosome quality control and in maturation of the 3' terminus of the 16S rRNA.</text>
</comment>
<evidence type="ECO:0000256" key="5">
    <source>
        <dbReference type="ARBA" id="ARBA00022723"/>
    </source>
</evidence>
<evidence type="ECO:0000256" key="1">
    <source>
        <dbReference type="ARBA" id="ARBA00010875"/>
    </source>
</evidence>
<reference evidence="10" key="1">
    <citation type="submission" date="2019-12" db="EMBL/GenBank/DDBJ databases">
        <authorList>
            <person name="zhang j."/>
            <person name="sun C.M."/>
        </authorList>
    </citation>
    <scope>NUCLEOTIDE SEQUENCE</scope>
    <source>
        <strain evidence="10">NS-1</strain>
    </source>
</reference>
<dbReference type="PANTHER" id="PTHR46986:SF1">
    <property type="entry name" value="ENDORIBONUCLEASE YBEY, CHLOROPLASTIC"/>
    <property type="match status" value="1"/>
</dbReference>
<comment type="subcellular location">
    <subcellularLocation>
        <location evidence="9">Cytoplasm</location>
    </subcellularLocation>
</comment>
<keyword evidence="6 9" id="KW-0255">Endonuclease</keyword>
<dbReference type="NCBIfam" id="TIGR00043">
    <property type="entry name" value="rRNA maturation RNase YbeY"/>
    <property type="match status" value="1"/>
</dbReference>
<dbReference type="KEGG" id="ifn:GM661_08250"/>
<keyword evidence="7 9" id="KW-0378">Hydrolase</keyword>
<keyword evidence="11" id="KW-1185">Reference proteome</keyword>
<evidence type="ECO:0000256" key="6">
    <source>
        <dbReference type="ARBA" id="ARBA00022759"/>
    </source>
</evidence>
<dbReference type="GO" id="GO:0004222">
    <property type="term" value="F:metalloendopeptidase activity"/>
    <property type="evidence" value="ECO:0007669"/>
    <property type="project" value="InterPro"/>
</dbReference>
<dbReference type="EC" id="3.1.-.-" evidence="9"/>
<dbReference type="InterPro" id="IPR023091">
    <property type="entry name" value="MetalPrtase_cat_dom_sf_prd"/>
</dbReference>
<evidence type="ECO:0000313" key="10">
    <source>
        <dbReference type="EMBL" id="QTL97970.1"/>
    </source>
</evidence>
<keyword evidence="5 9" id="KW-0479">Metal-binding</keyword>
<protein>
    <recommendedName>
        <fullName evidence="9">Endoribonuclease YbeY</fullName>
        <ecNumber evidence="9">3.1.-.-</ecNumber>
    </recommendedName>
</protein>
<evidence type="ECO:0000256" key="2">
    <source>
        <dbReference type="ARBA" id="ARBA00022517"/>
    </source>
</evidence>
<proteinExistence type="inferred from homology"/>
<accession>A0A8A7K9R1</accession>
<dbReference type="InterPro" id="IPR002036">
    <property type="entry name" value="YbeY"/>
</dbReference>
<organism evidence="10 11">
    <name type="scientific">Iocasia fonsfrigidae</name>
    <dbReference type="NCBI Taxonomy" id="2682810"/>
    <lineage>
        <taxon>Bacteria</taxon>
        <taxon>Bacillati</taxon>
        <taxon>Bacillota</taxon>
        <taxon>Clostridia</taxon>
        <taxon>Halanaerobiales</taxon>
        <taxon>Halanaerobiaceae</taxon>
        <taxon>Iocasia</taxon>
    </lineage>
</organism>